<name>A0A7W6Q344_9RHOB</name>
<dbReference type="EMBL" id="JACIFU010000001">
    <property type="protein sequence ID" value="MBB4173183.1"/>
    <property type="molecule type" value="Genomic_DNA"/>
</dbReference>
<dbReference type="RefSeq" id="WP_025054744.1">
    <property type="nucleotide sequence ID" value="NZ_JACIFU010000001.1"/>
</dbReference>
<dbReference type="OrthoDB" id="7838347at2"/>
<keyword evidence="3" id="KW-1185">Reference proteome</keyword>
<dbReference type="Pfam" id="PF20078">
    <property type="entry name" value="DUF6473"/>
    <property type="match status" value="1"/>
</dbReference>
<evidence type="ECO:0000313" key="2">
    <source>
        <dbReference type="EMBL" id="MBB4173183.1"/>
    </source>
</evidence>
<dbReference type="AlphaFoldDB" id="A0A7W6Q344"/>
<dbReference type="Proteomes" id="UP000565745">
    <property type="component" value="Unassembled WGS sequence"/>
</dbReference>
<organism evidence="2 3">
    <name type="scientific">Sulfitobacter noctilucicola</name>
    <dbReference type="NCBI Taxonomy" id="1342301"/>
    <lineage>
        <taxon>Bacteria</taxon>
        <taxon>Pseudomonadati</taxon>
        <taxon>Pseudomonadota</taxon>
        <taxon>Alphaproteobacteria</taxon>
        <taxon>Rhodobacterales</taxon>
        <taxon>Roseobacteraceae</taxon>
        <taxon>Sulfitobacter</taxon>
    </lineage>
</organism>
<dbReference type="InterPro" id="IPR045524">
    <property type="entry name" value="DUF6473"/>
</dbReference>
<reference evidence="2 3" key="1">
    <citation type="submission" date="2020-08" db="EMBL/GenBank/DDBJ databases">
        <title>Genomic Encyclopedia of Type Strains, Phase IV (KMG-IV): sequencing the most valuable type-strain genomes for metagenomic binning, comparative biology and taxonomic classification.</title>
        <authorList>
            <person name="Goeker M."/>
        </authorList>
    </citation>
    <scope>NUCLEOTIDE SEQUENCE [LARGE SCALE GENOMIC DNA]</scope>
    <source>
        <strain evidence="2 3">DSM 101015</strain>
    </source>
</reference>
<sequence length="277" mass="30993">MTYDALGLGPLDYLPCRYGTSKLLFRGPRRDLTQPYLAFIGTTETYGKFIETPFPALVENTIGTNCANFGQQNAGIDAFSSDPFVMEAASAAQITVVQVMGAQNMTNRFYAVHPRRNDRFVTTSTLLRTIFREVDFADFHFNKHMLSCLKKVSPERFAAVQQELQDAWVARMRLMLKRISGKSIVLWLSDHAPEDEGNVEKDDIGRDPLFVTRDMMDEIAPYTTAVVEVVASTEALAQGTEQMLYDEMDIMAASQMLGPMAHKEAAEALVDAIDLLR</sequence>
<gene>
    <name evidence="2" type="ORF">GGR93_000944</name>
</gene>
<protein>
    <recommendedName>
        <fullName evidence="1">DUF6473 domain-containing protein</fullName>
    </recommendedName>
</protein>
<comment type="caution">
    <text evidence="2">The sequence shown here is derived from an EMBL/GenBank/DDBJ whole genome shotgun (WGS) entry which is preliminary data.</text>
</comment>
<evidence type="ECO:0000259" key="1">
    <source>
        <dbReference type="Pfam" id="PF20078"/>
    </source>
</evidence>
<proteinExistence type="predicted"/>
<feature type="domain" description="DUF6473" evidence="1">
    <location>
        <begin position="1"/>
        <end position="274"/>
    </location>
</feature>
<accession>A0A7W6Q344</accession>
<evidence type="ECO:0000313" key="3">
    <source>
        <dbReference type="Proteomes" id="UP000565745"/>
    </source>
</evidence>